<dbReference type="NCBIfam" id="TIGR04183">
    <property type="entry name" value="Por_Secre_tail"/>
    <property type="match status" value="1"/>
</dbReference>
<dbReference type="SUPFAM" id="SSF53474">
    <property type="entry name" value="alpha/beta-Hydrolases"/>
    <property type="match status" value="1"/>
</dbReference>
<comment type="caution">
    <text evidence="2">The sequence shown here is derived from an EMBL/GenBank/DDBJ whole genome shotgun (WGS) entry which is preliminary data.</text>
</comment>
<proteinExistence type="predicted"/>
<evidence type="ECO:0000313" key="2">
    <source>
        <dbReference type="EMBL" id="OGK06345.1"/>
    </source>
</evidence>
<dbReference type="Gene3D" id="3.40.50.1820">
    <property type="entry name" value="alpha/beta hydrolase"/>
    <property type="match status" value="1"/>
</dbReference>
<sequence>MIQYFVLASILLTVTVFSAVPTNMSGFFRSGQVFLTWDEVTSGQKYIIYRSTSPITTGDLTTANKRFEVGPGSLNNKMLKYLSDSLSNLTGGSNFPLLIPPCTISKNIILPLDPSLSGNASAASEGTGMVVLTTHTAGVYYYAVTAVVGGVEDKTIGAGNTADPITEAVQDPAPVLMYQTDIKCGRLYLLYTDVDSFNPTYSGTYAWPFWVAVKQDYNTTSDKVDLLLTIEGMSGPIRYTQNYALWNSDGIEVKACETGSWWFGYSQTFPFDTSKLQPTASDPMADQGPVVNFVQARIMNFFKWMIQVEPYYANRIDTNRIHVAGGSMGGGGTLLFCQYYPDFFAYGNGDVPPTNYLETDWHWLRQAEARWGSHTNDNITIHFTGWRSERLEQAYGGMILHQFLNTEQMVLSMEGMDLPWISFGSGGLDGSVDWPQQGKNYFTNLDATRRGWNGGCDGDGGHGTGGNIRALAQAETIRKNNSFPAFSSVSGNPALPLPDSTAAVDYLFNKQFIWSTPHYKVGNYQNQVDETNQYEIVIASTTGDNTADITPRRLQNFVILPGQDYIVSNTAVNSPGTVFQTDTVTADSFGLVTFRGFQVKSGDQNTGGSRFIMVPLNPVSGTTAQLLKGDGVFITAAPNPFNPQTVITVKMKVKEKGEKENPGIKIFNIHGKIMKTVYDLHLSPNTFTFSWDASNLPSGVYIIKANIGNTVLSKKVMLMK</sequence>
<name>A0A1F7FHZ9_UNCRA</name>
<dbReference type="Proteomes" id="UP000179243">
    <property type="component" value="Unassembled WGS sequence"/>
</dbReference>
<evidence type="ECO:0000259" key="1">
    <source>
        <dbReference type="Pfam" id="PF18962"/>
    </source>
</evidence>
<dbReference type="Pfam" id="PF18962">
    <property type="entry name" value="Por_Secre_tail"/>
    <property type="match status" value="1"/>
</dbReference>
<protein>
    <recommendedName>
        <fullName evidence="1">Secretion system C-terminal sorting domain-containing protein</fullName>
    </recommendedName>
</protein>
<dbReference type="InterPro" id="IPR029058">
    <property type="entry name" value="AB_hydrolase_fold"/>
</dbReference>
<reference evidence="2 3" key="1">
    <citation type="journal article" date="2016" name="Nat. Commun.">
        <title>Thousands of microbial genomes shed light on interconnected biogeochemical processes in an aquifer system.</title>
        <authorList>
            <person name="Anantharaman K."/>
            <person name="Brown C.T."/>
            <person name="Hug L.A."/>
            <person name="Sharon I."/>
            <person name="Castelle C.J."/>
            <person name="Probst A.J."/>
            <person name="Thomas B.C."/>
            <person name="Singh A."/>
            <person name="Wilkins M.J."/>
            <person name="Karaoz U."/>
            <person name="Brodie E.L."/>
            <person name="Williams K.H."/>
            <person name="Hubbard S.S."/>
            <person name="Banfield J.F."/>
        </authorList>
    </citation>
    <scope>NUCLEOTIDE SEQUENCE [LARGE SCALE GENOMIC DNA]</scope>
</reference>
<accession>A0A1F7FHZ9</accession>
<feature type="domain" description="Secretion system C-terminal sorting" evidence="1">
    <location>
        <begin position="638"/>
        <end position="717"/>
    </location>
</feature>
<organism evidence="2 3">
    <name type="scientific">Candidatus Raymondbacteria bacterium RIFOXYD12_FULL_49_13</name>
    <dbReference type="NCBI Taxonomy" id="1817890"/>
    <lineage>
        <taxon>Bacteria</taxon>
        <taxon>Raymondiibacteriota</taxon>
    </lineage>
</organism>
<evidence type="ECO:0000313" key="3">
    <source>
        <dbReference type="Proteomes" id="UP000179243"/>
    </source>
</evidence>
<dbReference type="AlphaFoldDB" id="A0A1F7FHZ9"/>
<gene>
    <name evidence="2" type="ORF">A2519_08725</name>
</gene>
<dbReference type="EMBL" id="MFYX01000033">
    <property type="protein sequence ID" value="OGK06345.1"/>
    <property type="molecule type" value="Genomic_DNA"/>
</dbReference>
<dbReference type="InterPro" id="IPR026444">
    <property type="entry name" value="Secre_tail"/>
</dbReference>